<keyword evidence="3" id="KW-1185">Reference proteome</keyword>
<proteinExistence type="predicted"/>
<feature type="region of interest" description="Disordered" evidence="1">
    <location>
        <begin position="156"/>
        <end position="178"/>
    </location>
</feature>
<gene>
    <name evidence="2" type="ORF">U9M48_008671</name>
</gene>
<dbReference type="Proteomes" id="UP001341281">
    <property type="component" value="Chromosome 02"/>
</dbReference>
<dbReference type="AlphaFoldDB" id="A0AAQ3SPJ5"/>
<accession>A0AAQ3SPJ5</accession>
<feature type="region of interest" description="Disordered" evidence="1">
    <location>
        <begin position="1"/>
        <end position="122"/>
    </location>
</feature>
<feature type="compositionally biased region" description="Pro residues" evidence="1">
    <location>
        <begin position="10"/>
        <end position="20"/>
    </location>
</feature>
<organism evidence="2 3">
    <name type="scientific">Paspalum notatum var. saurae</name>
    <dbReference type="NCBI Taxonomy" id="547442"/>
    <lineage>
        <taxon>Eukaryota</taxon>
        <taxon>Viridiplantae</taxon>
        <taxon>Streptophyta</taxon>
        <taxon>Embryophyta</taxon>
        <taxon>Tracheophyta</taxon>
        <taxon>Spermatophyta</taxon>
        <taxon>Magnoliopsida</taxon>
        <taxon>Liliopsida</taxon>
        <taxon>Poales</taxon>
        <taxon>Poaceae</taxon>
        <taxon>PACMAD clade</taxon>
        <taxon>Panicoideae</taxon>
        <taxon>Andropogonodae</taxon>
        <taxon>Paspaleae</taxon>
        <taxon>Paspalinae</taxon>
        <taxon>Paspalum</taxon>
    </lineage>
</organism>
<reference evidence="2 3" key="1">
    <citation type="submission" date="2024-02" db="EMBL/GenBank/DDBJ databases">
        <title>High-quality chromosome-scale genome assembly of Pensacola bahiagrass (Paspalum notatum Flugge var. saurae).</title>
        <authorList>
            <person name="Vega J.M."/>
            <person name="Podio M."/>
            <person name="Orjuela J."/>
            <person name="Siena L.A."/>
            <person name="Pessino S.C."/>
            <person name="Combes M.C."/>
            <person name="Mariac C."/>
            <person name="Albertini E."/>
            <person name="Pupilli F."/>
            <person name="Ortiz J.P.A."/>
            <person name="Leblanc O."/>
        </authorList>
    </citation>
    <scope>NUCLEOTIDE SEQUENCE [LARGE SCALE GENOMIC DNA]</scope>
    <source>
        <strain evidence="2">R1</strain>
        <tissue evidence="2">Leaf</tissue>
    </source>
</reference>
<evidence type="ECO:0000313" key="3">
    <source>
        <dbReference type="Proteomes" id="UP001341281"/>
    </source>
</evidence>
<name>A0AAQ3SPJ5_PASNO</name>
<sequence length="178" mass="19355">MLGLIVDGYPPAPPAPPNPPSSASTRPRATHEPDRSPYRLLHRRFERKPPCTAVPWPSRFNAATPPLLSTSGDEGKRKPAAGNTLPHHLGSKTGPHAASGAPLFPPLHAGQTPLSKIRDQEPSAWSYVNQRWSRRPTKPKARPGVPISRVWKKELPKGSRGTCQFVSKDDHGGLSVMP</sequence>
<evidence type="ECO:0000313" key="2">
    <source>
        <dbReference type="EMBL" id="WVZ58394.1"/>
    </source>
</evidence>
<evidence type="ECO:0000256" key="1">
    <source>
        <dbReference type="SAM" id="MobiDB-lite"/>
    </source>
</evidence>
<dbReference type="EMBL" id="CP144746">
    <property type="protein sequence ID" value="WVZ58394.1"/>
    <property type="molecule type" value="Genomic_DNA"/>
</dbReference>
<protein>
    <submittedName>
        <fullName evidence="2">Uncharacterized protein</fullName>
    </submittedName>
</protein>